<dbReference type="CDD" id="cd04179">
    <property type="entry name" value="DPM_DPG-synthase_like"/>
    <property type="match status" value="1"/>
</dbReference>
<feature type="domain" description="Glycosyltransferase 2-like" evidence="1">
    <location>
        <begin position="4"/>
        <end position="105"/>
    </location>
</feature>
<comment type="caution">
    <text evidence="2">The sequence shown here is derived from an EMBL/GenBank/DDBJ whole genome shotgun (WGS) entry which is preliminary data.</text>
</comment>
<dbReference type="InterPro" id="IPR050256">
    <property type="entry name" value="Glycosyltransferase_2"/>
</dbReference>
<evidence type="ECO:0000313" key="3">
    <source>
        <dbReference type="Proteomes" id="UP000177053"/>
    </source>
</evidence>
<dbReference type="InterPro" id="IPR001173">
    <property type="entry name" value="Glyco_trans_2-like"/>
</dbReference>
<evidence type="ECO:0000313" key="2">
    <source>
        <dbReference type="EMBL" id="OGM10687.1"/>
    </source>
</evidence>
<name>A0A1F7X6N9_9BACT</name>
<evidence type="ECO:0000259" key="1">
    <source>
        <dbReference type="Pfam" id="PF00535"/>
    </source>
</evidence>
<sequence>MPLRGYGNAYKAGFANASGDVIATGDADLTYPFDVLPEILLRMERENLDFINTDRLATLDKAVMTPSHQFGNSVLSFITKFLFNCPFNDSQSGMWIFKRSIWKELTVASSGMPFSQELKIEVYIRGFKCAEIPIIYRARAGKEKLNTIKDGWGNITHLFKKKLSLSKTQIAQSFTLLVGEIINTNKYD</sequence>
<dbReference type="Gene3D" id="3.90.550.10">
    <property type="entry name" value="Spore Coat Polysaccharide Biosynthesis Protein SpsA, Chain A"/>
    <property type="match status" value="1"/>
</dbReference>
<dbReference type="SUPFAM" id="SSF53448">
    <property type="entry name" value="Nucleotide-diphospho-sugar transferases"/>
    <property type="match status" value="1"/>
</dbReference>
<dbReference type="AlphaFoldDB" id="A0A1F7X6N9"/>
<organism evidence="2 3">
    <name type="scientific">Candidatus Woesebacteria bacterium RBG_16_34_12</name>
    <dbReference type="NCBI Taxonomy" id="1802480"/>
    <lineage>
        <taxon>Bacteria</taxon>
        <taxon>Candidatus Woeseibacteriota</taxon>
    </lineage>
</organism>
<dbReference type="PANTHER" id="PTHR48090:SF7">
    <property type="entry name" value="RFBJ PROTEIN"/>
    <property type="match status" value="1"/>
</dbReference>
<dbReference type="InterPro" id="IPR029044">
    <property type="entry name" value="Nucleotide-diphossugar_trans"/>
</dbReference>
<proteinExistence type="predicted"/>
<dbReference type="Pfam" id="PF00535">
    <property type="entry name" value="Glycos_transf_2"/>
    <property type="match status" value="1"/>
</dbReference>
<accession>A0A1F7X6N9</accession>
<dbReference type="Proteomes" id="UP000177053">
    <property type="component" value="Unassembled WGS sequence"/>
</dbReference>
<dbReference type="PANTHER" id="PTHR48090">
    <property type="entry name" value="UNDECAPRENYL-PHOSPHATE 4-DEOXY-4-FORMAMIDO-L-ARABINOSE TRANSFERASE-RELATED"/>
    <property type="match status" value="1"/>
</dbReference>
<protein>
    <recommendedName>
        <fullName evidence="1">Glycosyltransferase 2-like domain-containing protein</fullName>
    </recommendedName>
</protein>
<dbReference type="EMBL" id="MGFS01000032">
    <property type="protein sequence ID" value="OGM10687.1"/>
    <property type="molecule type" value="Genomic_DNA"/>
</dbReference>
<gene>
    <name evidence="2" type="ORF">A2Z22_05265</name>
</gene>
<reference evidence="2 3" key="1">
    <citation type="journal article" date="2016" name="Nat. Commun.">
        <title>Thousands of microbial genomes shed light on interconnected biogeochemical processes in an aquifer system.</title>
        <authorList>
            <person name="Anantharaman K."/>
            <person name="Brown C.T."/>
            <person name="Hug L.A."/>
            <person name="Sharon I."/>
            <person name="Castelle C.J."/>
            <person name="Probst A.J."/>
            <person name="Thomas B.C."/>
            <person name="Singh A."/>
            <person name="Wilkins M.J."/>
            <person name="Karaoz U."/>
            <person name="Brodie E.L."/>
            <person name="Williams K.H."/>
            <person name="Hubbard S.S."/>
            <person name="Banfield J.F."/>
        </authorList>
    </citation>
    <scope>NUCLEOTIDE SEQUENCE [LARGE SCALE GENOMIC DNA]</scope>
</reference>